<dbReference type="Proteomes" id="UP000189677">
    <property type="component" value="Chromosome"/>
</dbReference>
<protein>
    <submittedName>
        <fullName evidence="6">Sugar kinase</fullName>
    </submittedName>
</protein>
<evidence type="ECO:0000256" key="2">
    <source>
        <dbReference type="ARBA" id="ARBA00022679"/>
    </source>
</evidence>
<dbReference type="PANTHER" id="PTHR10584:SF167">
    <property type="entry name" value="PFKB DOMAIN PROTEIN"/>
    <property type="match status" value="1"/>
</dbReference>
<dbReference type="AlphaFoldDB" id="A0A1U9QZI0"/>
<evidence type="ECO:0000256" key="4">
    <source>
        <dbReference type="RuleBase" id="RU003704"/>
    </source>
</evidence>
<accession>A0A1U9QZI0</accession>
<feature type="domain" description="Carbohydrate kinase PfkB" evidence="5">
    <location>
        <begin position="26"/>
        <end position="316"/>
    </location>
</feature>
<dbReference type="EMBL" id="CP018047">
    <property type="protein sequence ID" value="AQU69241.1"/>
    <property type="molecule type" value="Genomic_DNA"/>
</dbReference>
<dbReference type="RefSeq" id="WP_078077883.1">
    <property type="nucleotide sequence ID" value="NZ_CP018047.1"/>
</dbReference>
<sequence>MSGPGPGGGARAAGERGPGGGAGALLIVGDVVTDVVARHRTPLAHGTDTAAEIRTLPGGAGANAACWAVSTGCADVRLLGRVGADSAGWHEAQLRSAGVRPLLVVDYEAPTATVVSLVDASAERTFLTDSGAVLRLAAADWSAALLDGVGRLHISGYLFFAATSRQVVRAALESATARGVPVSVDPASAGFIAHLGADRFLAAADGVDVLLPNADEARLLTGVPDAEKAAAELSRRFPLVVVTLGPDGALVASDGAVTARVPPEPARAVDSTGAGDAFNGAFLAALLTGADPVTAAAAGCRAGALAVALPGGRPPVP</sequence>
<dbReference type="Pfam" id="PF00294">
    <property type="entry name" value="PfkB"/>
    <property type="match status" value="1"/>
</dbReference>
<evidence type="ECO:0000259" key="5">
    <source>
        <dbReference type="Pfam" id="PF00294"/>
    </source>
</evidence>
<evidence type="ECO:0000313" key="6">
    <source>
        <dbReference type="EMBL" id="AQU69241.1"/>
    </source>
</evidence>
<dbReference type="SUPFAM" id="SSF53613">
    <property type="entry name" value="Ribokinase-like"/>
    <property type="match status" value="1"/>
</dbReference>
<dbReference type="KEGG" id="snw:BBN63_26715"/>
<dbReference type="InterPro" id="IPR011611">
    <property type="entry name" value="PfkB_dom"/>
</dbReference>
<name>A0A1U9QZI0_STRNV</name>
<evidence type="ECO:0000313" key="7">
    <source>
        <dbReference type="Proteomes" id="UP000189677"/>
    </source>
</evidence>
<keyword evidence="7" id="KW-1185">Reference proteome</keyword>
<dbReference type="CDD" id="cd01166">
    <property type="entry name" value="KdgK"/>
    <property type="match status" value="1"/>
</dbReference>
<dbReference type="GO" id="GO:0006796">
    <property type="term" value="P:phosphate-containing compound metabolic process"/>
    <property type="evidence" value="ECO:0007669"/>
    <property type="project" value="UniProtKB-ARBA"/>
</dbReference>
<dbReference type="InterPro" id="IPR002139">
    <property type="entry name" value="Ribo/fructo_kinase"/>
</dbReference>
<dbReference type="InterPro" id="IPR029056">
    <property type="entry name" value="Ribokinase-like"/>
</dbReference>
<evidence type="ECO:0000256" key="1">
    <source>
        <dbReference type="ARBA" id="ARBA00010688"/>
    </source>
</evidence>
<dbReference type="PRINTS" id="PR00990">
    <property type="entry name" value="RIBOKINASE"/>
</dbReference>
<gene>
    <name evidence="6" type="ORF">BBN63_26715</name>
</gene>
<dbReference type="GO" id="GO:0016301">
    <property type="term" value="F:kinase activity"/>
    <property type="evidence" value="ECO:0007669"/>
    <property type="project" value="UniProtKB-KW"/>
</dbReference>
<comment type="similarity">
    <text evidence="1 4">Belongs to the carbohydrate kinase PfkB family.</text>
</comment>
<proteinExistence type="inferred from homology"/>
<keyword evidence="2 4" id="KW-0808">Transferase</keyword>
<dbReference type="PROSITE" id="PS00584">
    <property type="entry name" value="PFKB_KINASES_2"/>
    <property type="match status" value="1"/>
</dbReference>
<reference evidence="6 7" key="1">
    <citation type="submission" date="2016-11" db="EMBL/GenBank/DDBJ databases">
        <title>Complete genome sequence of Streptomyces niveus SCSIO 3406.</title>
        <authorList>
            <person name="Zhu Q."/>
            <person name="Cheng W."/>
            <person name="Song Y."/>
            <person name="Li Q."/>
            <person name="Ju J."/>
        </authorList>
    </citation>
    <scope>NUCLEOTIDE SEQUENCE [LARGE SCALE GENOMIC DNA]</scope>
    <source>
        <strain evidence="6 7">SCSIO 3406</strain>
    </source>
</reference>
<keyword evidence="3 4" id="KW-0418">Kinase</keyword>
<evidence type="ECO:0000256" key="3">
    <source>
        <dbReference type="ARBA" id="ARBA00022777"/>
    </source>
</evidence>
<dbReference type="PANTHER" id="PTHR10584">
    <property type="entry name" value="SUGAR KINASE"/>
    <property type="match status" value="1"/>
</dbReference>
<dbReference type="InterPro" id="IPR002173">
    <property type="entry name" value="Carboh/pur_kinase_PfkB_CS"/>
</dbReference>
<dbReference type="Gene3D" id="3.40.1190.20">
    <property type="match status" value="1"/>
</dbReference>
<organism evidence="6 7">
    <name type="scientific">Streptomyces niveus</name>
    <name type="common">Streptomyces spheroides</name>
    <dbReference type="NCBI Taxonomy" id="193462"/>
    <lineage>
        <taxon>Bacteria</taxon>
        <taxon>Bacillati</taxon>
        <taxon>Actinomycetota</taxon>
        <taxon>Actinomycetes</taxon>
        <taxon>Kitasatosporales</taxon>
        <taxon>Streptomycetaceae</taxon>
        <taxon>Streptomyces</taxon>
    </lineage>
</organism>